<reference evidence="1 2" key="1">
    <citation type="journal article" date="2022" name="Genome Biol. Evol.">
        <title>The Spruce Budworm Genome: Reconstructing the Evolutionary History of Antifreeze Proteins.</title>
        <authorList>
            <person name="Beliveau C."/>
            <person name="Gagne P."/>
            <person name="Picq S."/>
            <person name="Vernygora O."/>
            <person name="Keeling C.I."/>
            <person name="Pinkney K."/>
            <person name="Doucet D."/>
            <person name="Wen F."/>
            <person name="Johnston J.S."/>
            <person name="Maaroufi H."/>
            <person name="Boyle B."/>
            <person name="Laroche J."/>
            <person name="Dewar K."/>
            <person name="Juretic N."/>
            <person name="Blackburn G."/>
            <person name="Nisole A."/>
            <person name="Brunet B."/>
            <person name="Brandao M."/>
            <person name="Lumley L."/>
            <person name="Duan J."/>
            <person name="Quan G."/>
            <person name="Lucarotti C.J."/>
            <person name="Roe A.D."/>
            <person name="Sperling F.A.H."/>
            <person name="Levesque R.C."/>
            <person name="Cusson M."/>
        </authorList>
    </citation>
    <scope>NUCLEOTIDE SEQUENCE [LARGE SCALE GENOMIC DNA]</scope>
    <source>
        <strain evidence="1">Glfc:IPQL:Cfum</strain>
    </source>
</reference>
<accession>A0ACC0JAZ1</accession>
<protein>
    <submittedName>
        <fullName evidence="1">Uncharacterized protein</fullName>
    </submittedName>
</protein>
<organism evidence="1 2">
    <name type="scientific">Choristoneura fumiferana</name>
    <name type="common">Spruce budworm moth</name>
    <name type="synonym">Archips fumiferana</name>
    <dbReference type="NCBI Taxonomy" id="7141"/>
    <lineage>
        <taxon>Eukaryota</taxon>
        <taxon>Metazoa</taxon>
        <taxon>Ecdysozoa</taxon>
        <taxon>Arthropoda</taxon>
        <taxon>Hexapoda</taxon>
        <taxon>Insecta</taxon>
        <taxon>Pterygota</taxon>
        <taxon>Neoptera</taxon>
        <taxon>Endopterygota</taxon>
        <taxon>Lepidoptera</taxon>
        <taxon>Glossata</taxon>
        <taxon>Ditrysia</taxon>
        <taxon>Tortricoidea</taxon>
        <taxon>Tortricidae</taxon>
        <taxon>Tortricinae</taxon>
        <taxon>Choristoneura</taxon>
    </lineage>
</organism>
<name>A0ACC0JAZ1_CHOFU</name>
<proteinExistence type="predicted"/>
<dbReference type="Proteomes" id="UP001064048">
    <property type="component" value="Chromosome 13"/>
</dbReference>
<evidence type="ECO:0000313" key="2">
    <source>
        <dbReference type="Proteomes" id="UP001064048"/>
    </source>
</evidence>
<gene>
    <name evidence="1" type="ORF">MSG28_008256</name>
</gene>
<dbReference type="EMBL" id="CM046113">
    <property type="protein sequence ID" value="KAI8421185.1"/>
    <property type="molecule type" value="Genomic_DNA"/>
</dbReference>
<evidence type="ECO:0000313" key="1">
    <source>
        <dbReference type="EMBL" id="KAI8421185.1"/>
    </source>
</evidence>
<keyword evidence="2" id="KW-1185">Reference proteome</keyword>
<comment type="caution">
    <text evidence="1">The sequence shown here is derived from an EMBL/GenBank/DDBJ whole genome shotgun (WGS) entry which is preliminary data.</text>
</comment>
<sequence>MSWTNDIVLEFLDLYRREQLLWDPKHPQHRNRSEVSDAWLRIQTSLSINCSVTDLKKKKESLMTSFRMHWNKKKKSQDSYHTTWFAYPLMESFLGGKYECDSTQIEHEFFVNTAFTTPPAIPDHSTPRISGTSERSTTIGRPRQSVSQVDPADTKTQNYDSDMFYTKKQMDEAVTYLKKATSDKRDMDEYDLYGQLLAKKLRKLDEHQRDVAMHEIDNIMFRAKMQSGPAQSRSYSSSPSPVPRKMKSPVFIVTQQNHTQYEDENIPYQDHMQGQPPP</sequence>